<gene>
    <name evidence="1" type="ORF">U27_00579</name>
</gene>
<reference evidence="1" key="1">
    <citation type="journal article" date="2015" name="PeerJ">
        <title>First genomic representation of candidate bacterial phylum KSB3 points to enhanced environmental sensing as a trigger of wastewater bulking.</title>
        <authorList>
            <person name="Sekiguchi Y."/>
            <person name="Ohashi A."/>
            <person name="Parks D.H."/>
            <person name="Yamauchi T."/>
            <person name="Tyson G.W."/>
            <person name="Hugenholtz P."/>
        </authorList>
    </citation>
    <scope>NUCLEOTIDE SEQUENCE [LARGE SCALE GENOMIC DNA]</scope>
</reference>
<evidence type="ECO:0000313" key="2">
    <source>
        <dbReference type="Proteomes" id="UP000030661"/>
    </source>
</evidence>
<dbReference type="AlphaFoldDB" id="A0A081C7X6"/>
<dbReference type="Proteomes" id="UP000030661">
    <property type="component" value="Unassembled WGS sequence"/>
</dbReference>
<name>A0A081C7X6_VECG1</name>
<dbReference type="STRING" id="1499967.U27_00579"/>
<evidence type="ECO:0000313" key="1">
    <source>
        <dbReference type="EMBL" id="GAK60681.1"/>
    </source>
</evidence>
<dbReference type="HOGENOM" id="CLU_3363399_0_0_0"/>
<evidence type="ECO:0008006" key="3">
    <source>
        <dbReference type="Google" id="ProtNLM"/>
    </source>
</evidence>
<sequence length="35" mass="4197">MDIVQLFCDMDDFCQWILPVWEQDQLTSGGKKRIH</sequence>
<proteinExistence type="predicted"/>
<dbReference type="EMBL" id="DF820474">
    <property type="protein sequence ID" value="GAK60681.1"/>
    <property type="molecule type" value="Genomic_DNA"/>
</dbReference>
<keyword evidence="2" id="KW-1185">Reference proteome</keyword>
<accession>A0A081C7X6</accession>
<protein>
    <recommendedName>
        <fullName evidence="3">Transposase</fullName>
    </recommendedName>
</protein>
<organism evidence="1">
    <name type="scientific">Vecturithrix granuli</name>
    <dbReference type="NCBI Taxonomy" id="1499967"/>
    <lineage>
        <taxon>Bacteria</taxon>
        <taxon>Candidatus Moduliflexota</taxon>
        <taxon>Candidatus Vecturitrichia</taxon>
        <taxon>Candidatus Vecturitrichales</taxon>
        <taxon>Candidatus Vecturitrichaceae</taxon>
        <taxon>Candidatus Vecturithrix</taxon>
    </lineage>
</organism>